<keyword evidence="5 8" id="KW-0472">Membrane</keyword>
<evidence type="ECO:0000256" key="4">
    <source>
        <dbReference type="ARBA" id="ARBA00023040"/>
    </source>
</evidence>
<evidence type="ECO:0000256" key="3">
    <source>
        <dbReference type="ARBA" id="ARBA00022989"/>
    </source>
</evidence>
<dbReference type="Gene3D" id="1.20.1070.10">
    <property type="entry name" value="Rhodopsin 7-helix transmembrane proteins"/>
    <property type="match status" value="1"/>
</dbReference>
<evidence type="ECO:0000256" key="6">
    <source>
        <dbReference type="ARBA" id="ARBA00023170"/>
    </source>
</evidence>
<evidence type="ECO:0000256" key="2">
    <source>
        <dbReference type="ARBA" id="ARBA00022692"/>
    </source>
</evidence>
<organism>
    <name type="scientific">Ixodes scapularis</name>
    <name type="common">Black-legged tick</name>
    <name type="synonym">Deer tick</name>
    <dbReference type="NCBI Taxonomy" id="6945"/>
    <lineage>
        <taxon>Eukaryota</taxon>
        <taxon>Metazoa</taxon>
        <taxon>Ecdysozoa</taxon>
        <taxon>Arthropoda</taxon>
        <taxon>Chelicerata</taxon>
        <taxon>Arachnida</taxon>
        <taxon>Acari</taxon>
        <taxon>Parasitiformes</taxon>
        <taxon>Ixodida</taxon>
        <taxon>Ixodoidea</taxon>
        <taxon>Ixodidae</taxon>
        <taxon>Ixodinae</taxon>
        <taxon>Ixodes</taxon>
    </lineage>
</organism>
<dbReference type="EMBL" id="ABJB010562962">
    <property type="status" value="NOT_ANNOTATED_CDS"/>
    <property type="molecule type" value="Genomic_DNA"/>
</dbReference>
<evidence type="ECO:0000256" key="8">
    <source>
        <dbReference type="SAM" id="Phobius"/>
    </source>
</evidence>
<sequence>MYYITIIDTVLTLIVPFLLLTVMNFMIARSIYLFYARYRQQRAFCREGYPMRVFISKSPTHLMKKKKKRVLLIGQHSARHPKRQQRHYAVTQMSVTRMLLLVSTVFILLNLPSYVLRIYVFLLYFGDAESLEAASGSLAYILQRYFMILYYTNFAINFVLYNASSRMFRVTLYDYAR</sequence>
<dbReference type="PaxDb" id="6945-B7QG27"/>
<comment type="subcellular location">
    <subcellularLocation>
        <location evidence="1">Membrane</location>
        <topology evidence="1">Multi-pass membrane protein</topology>
    </subcellularLocation>
</comment>
<dbReference type="VEuPathDB" id="VectorBase:ISCW021958"/>
<dbReference type="InterPro" id="IPR017452">
    <property type="entry name" value="GPCR_Rhodpsn_7TM"/>
</dbReference>
<dbReference type="PANTHER" id="PTHR24243">
    <property type="entry name" value="G-PROTEIN COUPLED RECEPTOR"/>
    <property type="match status" value="1"/>
</dbReference>
<dbReference type="PANTHER" id="PTHR24243:SF230">
    <property type="entry name" value="G-PROTEIN COUPLED RECEPTORS FAMILY 1 PROFILE DOMAIN-CONTAINING PROTEIN"/>
    <property type="match status" value="1"/>
</dbReference>
<feature type="transmembrane region" description="Helical" evidence="8">
    <location>
        <begin position="6"/>
        <end position="32"/>
    </location>
</feature>
<feature type="transmembrane region" description="Helical" evidence="8">
    <location>
        <begin position="99"/>
        <end position="125"/>
    </location>
</feature>
<keyword evidence="4" id="KW-0297">G-protein coupled receptor</keyword>
<name>B7QG27_IXOSC</name>
<evidence type="ECO:0000256" key="5">
    <source>
        <dbReference type="ARBA" id="ARBA00023136"/>
    </source>
</evidence>
<keyword evidence="12" id="KW-1185">Reference proteome</keyword>
<feature type="domain" description="G-protein coupled receptors family 1 profile" evidence="9">
    <location>
        <begin position="1"/>
        <end position="161"/>
    </location>
</feature>
<feature type="non-terminal residue" evidence="10">
    <location>
        <position position="177"/>
    </location>
</feature>
<evidence type="ECO:0000256" key="1">
    <source>
        <dbReference type="ARBA" id="ARBA00004141"/>
    </source>
</evidence>
<feature type="transmembrane region" description="Helical" evidence="8">
    <location>
        <begin position="145"/>
        <end position="163"/>
    </location>
</feature>
<dbReference type="AlphaFoldDB" id="B7QG27"/>
<dbReference type="Proteomes" id="UP000001555">
    <property type="component" value="Unassembled WGS sequence"/>
</dbReference>
<dbReference type="GO" id="GO:0005886">
    <property type="term" value="C:plasma membrane"/>
    <property type="evidence" value="ECO:0000318"/>
    <property type="project" value="GO_Central"/>
</dbReference>
<evidence type="ECO:0000313" key="12">
    <source>
        <dbReference type="Proteomes" id="UP000001555"/>
    </source>
</evidence>
<evidence type="ECO:0000259" key="9">
    <source>
        <dbReference type="PROSITE" id="PS50262"/>
    </source>
</evidence>
<evidence type="ECO:0000256" key="7">
    <source>
        <dbReference type="ARBA" id="ARBA00023224"/>
    </source>
</evidence>
<protein>
    <recommendedName>
        <fullName evidence="9">G-protein coupled receptors family 1 profile domain-containing protein</fullName>
    </recommendedName>
</protein>
<dbReference type="EMBL" id="DS928891">
    <property type="protein sequence ID" value="EEC17799.1"/>
    <property type="molecule type" value="Genomic_DNA"/>
</dbReference>
<dbReference type="GO" id="GO:0007186">
    <property type="term" value="P:G protein-coupled receptor signaling pathway"/>
    <property type="evidence" value="ECO:0000318"/>
    <property type="project" value="GO_Central"/>
</dbReference>
<reference evidence="11" key="2">
    <citation type="submission" date="2020-05" db="UniProtKB">
        <authorList>
            <consortium name="EnsemblMetazoa"/>
        </authorList>
    </citation>
    <scope>IDENTIFICATION</scope>
    <source>
        <strain evidence="11">wikel</strain>
    </source>
</reference>
<dbReference type="OrthoDB" id="6499596at2759"/>
<reference evidence="10 12" key="1">
    <citation type="submission" date="2008-03" db="EMBL/GenBank/DDBJ databases">
        <title>Annotation of Ixodes scapularis.</title>
        <authorList>
            <consortium name="Ixodes scapularis Genome Project Consortium"/>
            <person name="Caler E."/>
            <person name="Hannick L.I."/>
            <person name="Bidwell S."/>
            <person name="Joardar V."/>
            <person name="Thiagarajan M."/>
            <person name="Amedeo P."/>
            <person name="Galinsky K.J."/>
            <person name="Schobel S."/>
            <person name="Inman J."/>
            <person name="Hostetler J."/>
            <person name="Miller J."/>
            <person name="Hammond M."/>
            <person name="Megy K."/>
            <person name="Lawson D."/>
            <person name="Kodira C."/>
            <person name="Sutton G."/>
            <person name="Meyer J."/>
            <person name="Hill C.A."/>
            <person name="Birren B."/>
            <person name="Nene V."/>
            <person name="Collins F."/>
            <person name="Alarcon-Chaidez F."/>
            <person name="Wikel S."/>
            <person name="Strausberg R."/>
        </authorList>
    </citation>
    <scope>NUCLEOTIDE SEQUENCE [LARGE SCALE GENOMIC DNA]</scope>
    <source>
        <strain evidence="12">Wikel</strain>
        <strain evidence="10">Wikel colony</strain>
    </source>
</reference>
<gene>
    <name evidence="10" type="ORF">IscW_ISCW021958</name>
</gene>
<keyword evidence="3 8" id="KW-1133">Transmembrane helix</keyword>
<dbReference type="EnsemblMetazoa" id="ISCW021958-RA">
    <property type="protein sequence ID" value="ISCW021958-PA"/>
    <property type="gene ID" value="ISCW021958"/>
</dbReference>
<proteinExistence type="predicted"/>
<dbReference type="VEuPathDB" id="VectorBase:ISCP_023364"/>
<evidence type="ECO:0000313" key="11">
    <source>
        <dbReference type="EnsemblMetazoa" id="ISCW021958-PA"/>
    </source>
</evidence>
<keyword evidence="7" id="KW-0807">Transducer</keyword>
<evidence type="ECO:0000313" key="10">
    <source>
        <dbReference type="EMBL" id="EEC17799.1"/>
    </source>
</evidence>
<keyword evidence="6" id="KW-0675">Receptor</keyword>
<dbReference type="EMBL" id="ABJB010191128">
    <property type="status" value="NOT_ANNOTATED_CDS"/>
    <property type="molecule type" value="Genomic_DNA"/>
</dbReference>
<dbReference type="SUPFAM" id="SSF81321">
    <property type="entry name" value="Family A G protein-coupled receptor-like"/>
    <property type="match status" value="1"/>
</dbReference>
<dbReference type="InParanoid" id="B7QG27"/>
<dbReference type="PROSITE" id="PS50262">
    <property type="entry name" value="G_PROTEIN_RECEP_F1_2"/>
    <property type="match status" value="1"/>
</dbReference>
<dbReference type="GO" id="GO:0004930">
    <property type="term" value="F:G protein-coupled receptor activity"/>
    <property type="evidence" value="ECO:0000318"/>
    <property type="project" value="GO_Central"/>
</dbReference>
<accession>B7QG27</accession>
<keyword evidence="2 8" id="KW-0812">Transmembrane</keyword>
<dbReference type="HOGENOM" id="CLU_1645594_0_0_1"/>
<dbReference type="VEuPathDB" id="VectorBase:ISCI006155"/>